<evidence type="ECO:0000313" key="1">
    <source>
        <dbReference type="EMBL" id="NNF07941.1"/>
    </source>
</evidence>
<evidence type="ECO:0000313" key="2">
    <source>
        <dbReference type="Proteomes" id="UP000547674"/>
    </source>
</evidence>
<gene>
    <name evidence="1" type="ORF">HKN21_14350</name>
</gene>
<dbReference type="InterPro" id="IPR021890">
    <property type="entry name" value="DUF3501"/>
</dbReference>
<organism evidence="1 2">
    <name type="scientific">Eiseniibacteriota bacterium</name>
    <dbReference type="NCBI Taxonomy" id="2212470"/>
    <lineage>
        <taxon>Bacteria</taxon>
        <taxon>Candidatus Eiseniibacteriota</taxon>
    </lineage>
</organism>
<accession>A0A7Y2H3C8</accession>
<protein>
    <submittedName>
        <fullName evidence="1">DUF3501 family protein</fullName>
    </submittedName>
</protein>
<proteinExistence type="predicted"/>
<reference evidence="1 2" key="1">
    <citation type="submission" date="2020-03" db="EMBL/GenBank/DDBJ databases">
        <title>Metabolic flexibility allows generalist bacteria to become dominant in a frequently disturbed ecosystem.</title>
        <authorList>
            <person name="Chen Y.-J."/>
            <person name="Leung P.M."/>
            <person name="Bay S.K."/>
            <person name="Hugenholtz P."/>
            <person name="Kessler A.J."/>
            <person name="Shelley G."/>
            <person name="Waite D.W."/>
            <person name="Cook P.L."/>
            <person name="Greening C."/>
        </authorList>
    </citation>
    <scope>NUCLEOTIDE SEQUENCE [LARGE SCALE GENOMIC DNA]</scope>
    <source>
        <strain evidence="1">SS_bin_28</strain>
    </source>
</reference>
<name>A0A7Y2H3C8_UNCEI</name>
<dbReference type="AlphaFoldDB" id="A0A7Y2H3C8"/>
<dbReference type="EMBL" id="JABDJR010000578">
    <property type="protein sequence ID" value="NNF07941.1"/>
    <property type="molecule type" value="Genomic_DNA"/>
</dbReference>
<sequence>MSRLVERDEILDFETYGEVRDKVRQEIFKVKEPRRVHVGEDLTFLFENKATMRYQIQEMVRVERMVKEASILHELETYNQLLGSPGELPCSLLIEIGDPEERAQKLTQWLDLPKHLYVKMSDGAKVYALYDEGQVGEDRLSAVQYLRFPTEGKAPVAVGTDHPALRLETALNSDQQAALAKDLNS</sequence>
<dbReference type="Proteomes" id="UP000547674">
    <property type="component" value="Unassembled WGS sequence"/>
</dbReference>
<dbReference type="Pfam" id="PF12007">
    <property type="entry name" value="DUF3501"/>
    <property type="match status" value="1"/>
</dbReference>
<comment type="caution">
    <text evidence="1">The sequence shown here is derived from an EMBL/GenBank/DDBJ whole genome shotgun (WGS) entry which is preliminary data.</text>
</comment>